<comment type="subcellular location">
    <subcellularLocation>
        <location evidence="1">Membrane</location>
        <topology evidence="1">Multi-pass membrane protein</topology>
    </subcellularLocation>
</comment>
<accession>A0A1B7TE11</accession>
<dbReference type="GO" id="GO:0016020">
    <property type="term" value="C:membrane"/>
    <property type="evidence" value="ECO:0007669"/>
    <property type="project" value="UniProtKB-SubCell"/>
</dbReference>
<organism evidence="10 11">
    <name type="scientific">Hanseniaspora valbyensis NRRL Y-1626</name>
    <dbReference type="NCBI Taxonomy" id="766949"/>
    <lineage>
        <taxon>Eukaryota</taxon>
        <taxon>Fungi</taxon>
        <taxon>Dikarya</taxon>
        <taxon>Ascomycota</taxon>
        <taxon>Saccharomycotina</taxon>
        <taxon>Saccharomycetes</taxon>
        <taxon>Saccharomycodales</taxon>
        <taxon>Saccharomycodaceae</taxon>
        <taxon>Hanseniaspora</taxon>
    </lineage>
</organism>
<dbReference type="GO" id="GO:0035673">
    <property type="term" value="F:oligopeptide transmembrane transporter activity"/>
    <property type="evidence" value="ECO:0007669"/>
    <property type="project" value="InterPro"/>
</dbReference>
<dbReference type="NCBIfam" id="TIGR00727">
    <property type="entry name" value="ISP4_OPT"/>
    <property type="match status" value="1"/>
</dbReference>
<keyword evidence="4 9" id="KW-0812">Transmembrane</keyword>
<keyword evidence="6" id="KW-0653">Protein transport</keyword>
<dbReference type="InterPro" id="IPR004813">
    <property type="entry name" value="OPT"/>
</dbReference>
<proteinExistence type="inferred from homology"/>
<evidence type="ECO:0000256" key="8">
    <source>
        <dbReference type="ARBA" id="ARBA00023136"/>
    </source>
</evidence>
<feature type="transmembrane region" description="Helical" evidence="9">
    <location>
        <begin position="485"/>
        <end position="504"/>
    </location>
</feature>
<evidence type="ECO:0000256" key="6">
    <source>
        <dbReference type="ARBA" id="ARBA00022927"/>
    </source>
</evidence>
<keyword evidence="3" id="KW-0813">Transport</keyword>
<feature type="transmembrane region" description="Helical" evidence="9">
    <location>
        <begin position="245"/>
        <end position="265"/>
    </location>
</feature>
<keyword evidence="7 9" id="KW-1133">Transmembrane helix</keyword>
<dbReference type="GO" id="GO:0015031">
    <property type="term" value="P:protein transport"/>
    <property type="evidence" value="ECO:0007669"/>
    <property type="project" value="UniProtKB-KW"/>
</dbReference>
<evidence type="ECO:0000256" key="9">
    <source>
        <dbReference type="SAM" id="Phobius"/>
    </source>
</evidence>
<protein>
    <submittedName>
        <fullName evidence="10">Small oligopeptide transporter</fullName>
    </submittedName>
</protein>
<evidence type="ECO:0000256" key="7">
    <source>
        <dbReference type="ARBA" id="ARBA00022989"/>
    </source>
</evidence>
<dbReference type="PANTHER" id="PTHR22601">
    <property type="entry name" value="ISP4 LIKE PROTEIN"/>
    <property type="match status" value="1"/>
</dbReference>
<feature type="transmembrane region" description="Helical" evidence="9">
    <location>
        <begin position="814"/>
        <end position="836"/>
    </location>
</feature>
<feature type="transmembrane region" description="Helical" evidence="9">
    <location>
        <begin position="277"/>
        <end position="298"/>
    </location>
</feature>
<feature type="transmembrane region" description="Helical" evidence="9">
    <location>
        <begin position="587"/>
        <end position="606"/>
    </location>
</feature>
<dbReference type="NCBIfam" id="TIGR00728">
    <property type="entry name" value="OPT_sfam"/>
    <property type="match status" value="1"/>
</dbReference>
<feature type="transmembrane region" description="Helical" evidence="9">
    <location>
        <begin position="612"/>
        <end position="630"/>
    </location>
</feature>
<dbReference type="OrthoDB" id="3970107at2759"/>
<dbReference type="Pfam" id="PF03169">
    <property type="entry name" value="OPT"/>
    <property type="match status" value="1"/>
</dbReference>
<dbReference type="InterPro" id="IPR004648">
    <property type="entry name" value="Oligpept_transpt"/>
</dbReference>
<evidence type="ECO:0000256" key="5">
    <source>
        <dbReference type="ARBA" id="ARBA00022856"/>
    </source>
</evidence>
<evidence type="ECO:0000313" key="10">
    <source>
        <dbReference type="EMBL" id="OBA26996.1"/>
    </source>
</evidence>
<evidence type="ECO:0000256" key="2">
    <source>
        <dbReference type="ARBA" id="ARBA00008807"/>
    </source>
</evidence>
<name>A0A1B7TE11_9ASCO</name>
<keyword evidence="8 9" id="KW-0472">Membrane</keyword>
<dbReference type="Proteomes" id="UP000092321">
    <property type="component" value="Unassembled WGS sequence"/>
</dbReference>
<feature type="transmembrane region" description="Helical" evidence="9">
    <location>
        <begin position="669"/>
        <end position="689"/>
    </location>
</feature>
<evidence type="ECO:0000256" key="3">
    <source>
        <dbReference type="ARBA" id="ARBA00022448"/>
    </source>
</evidence>
<dbReference type="AlphaFoldDB" id="A0A1B7TE11"/>
<keyword evidence="5" id="KW-0571">Peptide transport</keyword>
<evidence type="ECO:0000256" key="1">
    <source>
        <dbReference type="ARBA" id="ARBA00004141"/>
    </source>
</evidence>
<comment type="caution">
    <text evidence="10">The sequence shown here is derived from an EMBL/GenBank/DDBJ whole genome shotgun (WGS) entry which is preliminary data.</text>
</comment>
<gene>
    <name evidence="10" type="ORF">HANVADRAFT_24093</name>
</gene>
<dbReference type="InterPro" id="IPR023271">
    <property type="entry name" value="Aquaporin-like"/>
</dbReference>
<evidence type="ECO:0000313" key="11">
    <source>
        <dbReference type="Proteomes" id="UP000092321"/>
    </source>
</evidence>
<feature type="transmembrane region" description="Helical" evidence="9">
    <location>
        <begin position="170"/>
        <end position="190"/>
    </location>
</feature>
<dbReference type="SUPFAM" id="SSF81338">
    <property type="entry name" value="Aquaporin-like"/>
    <property type="match status" value="1"/>
</dbReference>
<feature type="transmembrane region" description="Helical" evidence="9">
    <location>
        <begin position="561"/>
        <end position="578"/>
    </location>
</feature>
<dbReference type="EMBL" id="LXPE01000011">
    <property type="protein sequence ID" value="OBA26996.1"/>
    <property type="molecule type" value="Genomic_DNA"/>
</dbReference>
<comment type="similarity">
    <text evidence="2">Belongs to the oligopeptide OPT transporter family.</text>
</comment>
<feature type="transmembrane region" description="Helical" evidence="9">
    <location>
        <begin position="340"/>
        <end position="358"/>
    </location>
</feature>
<reference evidence="11" key="1">
    <citation type="journal article" date="2016" name="Proc. Natl. Acad. Sci. U.S.A.">
        <title>Comparative genomics of biotechnologically important yeasts.</title>
        <authorList>
            <person name="Riley R."/>
            <person name="Haridas S."/>
            <person name="Wolfe K.H."/>
            <person name="Lopes M.R."/>
            <person name="Hittinger C.T."/>
            <person name="Goeker M."/>
            <person name="Salamov A.A."/>
            <person name="Wisecaver J.H."/>
            <person name="Long T.M."/>
            <person name="Calvey C.H."/>
            <person name="Aerts A.L."/>
            <person name="Barry K.W."/>
            <person name="Choi C."/>
            <person name="Clum A."/>
            <person name="Coughlan A.Y."/>
            <person name="Deshpande S."/>
            <person name="Douglass A.P."/>
            <person name="Hanson S.J."/>
            <person name="Klenk H.-P."/>
            <person name="LaButti K.M."/>
            <person name="Lapidus A."/>
            <person name="Lindquist E.A."/>
            <person name="Lipzen A.M."/>
            <person name="Meier-Kolthoff J.P."/>
            <person name="Ohm R.A."/>
            <person name="Otillar R.P."/>
            <person name="Pangilinan J.L."/>
            <person name="Peng Y."/>
            <person name="Rokas A."/>
            <person name="Rosa C.A."/>
            <person name="Scheuner C."/>
            <person name="Sibirny A.A."/>
            <person name="Slot J.C."/>
            <person name="Stielow J.B."/>
            <person name="Sun H."/>
            <person name="Kurtzman C.P."/>
            <person name="Blackwell M."/>
            <person name="Grigoriev I.V."/>
            <person name="Jeffries T.W."/>
        </authorList>
    </citation>
    <scope>NUCLEOTIDE SEQUENCE [LARGE SCALE GENOMIC DNA]</scope>
    <source>
        <strain evidence="11">NRRL Y-1626</strain>
    </source>
</reference>
<keyword evidence="11" id="KW-1185">Reference proteome</keyword>
<feature type="transmembrane region" description="Helical" evidence="9">
    <location>
        <begin position="738"/>
        <end position="756"/>
    </location>
</feature>
<feature type="transmembrane region" description="Helical" evidence="9">
    <location>
        <begin position="413"/>
        <end position="431"/>
    </location>
</feature>
<evidence type="ECO:0000256" key="4">
    <source>
        <dbReference type="ARBA" id="ARBA00022692"/>
    </source>
</evidence>
<sequence>MSNIEEKAAGTVDIISKSSDDRLSANKNSHEYITEKHIIEPVTSIKSYSDQQVWHLLKILKYDDVDNLDELPIEVEFLGTRVHEISIEESLEILKEAVVYHDNDPNISADQYNEFIRYSNEGGVDPDNEVDVFELKALAVLLRDHSPYPEVRAVCLPPMMDDPTIPIETFRAYFFALIWMIFSAGFNELFSHRMVSISISTSVIQMFLYPMGTAWAKWVPSWGFNVRGKRFALNIDTPWTDKEQMFCTLIISISMSTFYSSYNILTQKIYYSDNVSFNYQFWLSLCVQFMGFGFAGILRRFVVYPAKAVWPTSLSTIALNKALLTPEDPSLKGLTRYQTFFIGFFFMFIYTWFPSFIFEALSTFNWITWIAPENWNLATITGGVSGLGVNPIASFDWAIIGSSSLLIPWFSQATQYAGSFLAILIVIACYFTNYQDTSYLPIYSNSLFTNTAEKFKVTEILTSDYKFDEESYQKYSPPFYSAGNLVCYGSFIATYPFLITYYLIMDHTMFYAAFKEYIIVLWSLRKKQAWVNLWNEESRALDEFHDPHSRAMSRYKEVPDWWYLLVLIVVIVIAVITIEKFHTSTPVWSLFMSIGFNFVFLIPLAILQATTGVSLGLNLLIEMIMGYALPGNPMALMVIKAFGYNIDGQADSYVSNLKLSHYCKIAPQAMFRGQMVMAFLQIFINLGVINWCVDNMKGFCTAEAKGKFTCPDIQTYYNASVMWGGLGPKKIFNDVYPILKWCWLIGFLLGALFGFAKKFGGKYFPVWFNPVIFLVGMLIGPPYGLMYYTPALIMSFFSQWYCKRYHLKLWERYNYVIAAALDAGLVLSQIIIFFSVQYNPKEIDWWGNNVPYLGQDAEGIPLKNITATVKGYFGPAPGHYP</sequence>